<evidence type="ECO:0000256" key="1">
    <source>
        <dbReference type="SAM" id="Coils"/>
    </source>
</evidence>
<dbReference type="EMBL" id="LSYV01000002">
    <property type="protein sequence ID" value="KXZ56354.1"/>
    <property type="molecule type" value="Genomic_DNA"/>
</dbReference>
<keyword evidence="1" id="KW-0175">Coiled coil</keyword>
<dbReference type="STRING" id="33097.A0A150H2U8"/>
<dbReference type="AlphaFoldDB" id="A0A150H2U8"/>
<name>A0A150H2U8_GONPE</name>
<evidence type="ECO:0000313" key="2">
    <source>
        <dbReference type="EMBL" id="KXZ56354.1"/>
    </source>
</evidence>
<dbReference type="OrthoDB" id="557428at2759"/>
<dbReference type="Proteomes" id="UP000075714">
    <property type="component" value="Unassembled WGS sequence"/>
</dbReference>
<accession>A0A150H2U8</accession>
<protein>
    <submittedName>
        <fullName evidence="2">Uncharacterized protein</fullName>
    </submittedName>
</protein>
<sequence length="332" mass="35680">MPDEEAAVEPDAPPPFAVFGYEAALKGSVLNGKSEFVMARSNGLPLRVSLQAACTDGSAEPLLVGEAKPSASFDTNIWQPLAYALELLESSASPDDLLWVLLTDMTTWEFVRITHKPRGSSGGEPPGVPPLSKRIYTLERGETLFANLRDPLKSGADILKLVSFLYSLVFPGRSPSEQRELKAASDRYLEEKATEWIERALAERKQQKAEAEAKAAAQKAEAEAKAAAQKAEAEAAAQKAEAKALAAAMHAVSEAAAQVIAKMEEVKEKEGKFARNEITEQELAAATAELLAVRQEYEAKMVARDGLQAAQKAAEEVQLQGEERAKFGLGGG</sequence>
<organism evidence="2 3">
    <name type="scientific">Gonium pectorale</name>
    <name type="common">Green alga</name>
    <dbReference type="NCBI Taxonomy" id="33097"/>
    <lineage>
        <taxon>Eukaryota</taxon>
        <taxon>Viridiplantae</taxon>
        <taxon>Chlorophyta</taxon>
        <taxon>core chlorophytes</taxon>
        <taxon>Chlorophyceae</taxon>
        <taxon>CS clade</taxon>
        <taxon>Chlamydomonadales</taxon>
        <taxon>Volvocaceae</taxon>
        <taxon>Gonium</taxon>
    </lineage>
</organism>
<feature type="coiled-coil region" evidence="1">
    <location>
        <begin position="197"/>
        <end position="248"/>
    </location>
</feature>
<comment type="caution">
    <text evidence="2">The sequence shown here is derived from an EMBL/GenBank/DDBJ whole genome shotgun (WGS) entry which is preliminary data.</text>
</comment>
<proteinExistence type="predicted"/>
<keyword evidence="3" id="KW-1185">Reference proteome</keyword>
<evidence type="ECO:0000313" key="3">
    <source>
        <dbReference type="Proteomes" id="UP000075714"/>
    </source>
</evidence>
<gene>
    <name evidence="2" type="ORF">GPECTOR_1g313</name>
</gene>
<reference evidence="3" key="1">
    <citation type="journal article" date="2016" name="Nat. Commun.">
        <title>The Gonium pectorale genome demonstrates co-option of cell cycle regulation during the evolution of multicellularity.</title>
        <authorList>
            <person name="Hanschen E.R."/>
            <person name="Marriage T.N."/>
            <person name="Ferris P.J."/>
            <person name="Hamaji T."/>
            <person name="Toyoda A."/>
            <person name="Fujiyama A."/>
            <person name="Neme R."/>
            <person name="Noguchi H."/>
            <person name="Minakuchi Y."/>
            <person name="Suzuki M."/>
            <person name="Kawai-Toyooka H."/>
            <person name="Smith D.R."/>
            <person name="Sparks H."/>
            <person name="Anderson J."/>
            <person name="Bakaric R."/>
            <person name="Luria V."/>
            <person name="Karger A."/>
            <person name="Kirschner M.W."/>
            <person name="Durand P.M."/>
            <person name="Michod R.E."/>
            <person name="Nozaki H."/>
            <person name="Olson B.J."/>
        </authorList>
    </citation>
    <scope>NUCLEOTIDE SEQUENCE [LARGE SCALE GENOMIC DNA]</scope>
    <source>
        <strain evidence="3">NIES-2863</strain>
    </source>
</reference>